<gene>
    <name evidence="3" type="ORF">CGI_10006902</name>
</gene>
<feature type="domain" description="EGF-like" evidence="2">
    <location>
        <begin position="1316"/>
        <end position="1350"/>
    </location>
</feature>
<feature type="domain" description="EGF-like" evidence="2">
    <location>
        <begin position="1008"/>
        <end position="1040"/>
    </location>
</feature>
<dbReference type="InterPro" id="IPR009030">
    <property type="entry name" value="Growth_fac_rcpt_cys_sf"/>
</dbReference>
<evidence type="ECO:0000259" key="2">
    <source>
        <dbReference type="SMART" id="SM00181"/>
    </source>
</evidence>
<proteinExistence type="predicted"/>
<feature type="domain" description="EGF-like" evidence="2">
    <location>
        <begin position="18"/>
        <end position="48"/>
    </location>
</feature>
<feature type="domain" description="EGF-like" evidence="2">
    <location>
        <begin position="1707"/>
        <end position="1742"/>
    </location>
</feature>
<feature type="domain" description="EGF-like" evidence="2">
    <location>
        <begin position="490"/>
        <end position="525"/>
    </location>
</feature>
<name>K1QF38_MAGGI</name>
<evidence type="ECO:0000256" key="1">
    <source>
        <dbReference type="ARBA" id="ARBA00022536"/>
    </source>
</evidence>
<feature type="domain" description="EGF-like" evidence="2">
    <location>
        <begin position="109"/>
        <end position="141"/>
    </location>
</feature>
<accession>K1QF38</accession>
<dbReference type="InterPro" id="IPR006212">
    <property type="entry name" value="Furin_repeat"/>
</dbReference>
<dbReference type="Gene3D" id="2.60.120.260">
    <property type="entry name" value="Galactose-binding domain-like"/>
    <property type="match status" value="4"/>
</dbReference>
<dbReference type="SMART" id="SM00181">
    <property type="entry name" value="EGF"/>
    <property type="match status" value="20"/>
</dbReference>
<dbReference type="SUPFAM" id="SSF57184">
    <property type="entry name" value="Growth factor receptor domain"/>
    <property type="match status" value="1"/>
</dbReference>
<feature type="domain" description="EGF-like" evidence="2">
    <location>
        <begin position="444"/>
        <end position="479"/>
    </location>
</feature>
<feature type="domain" description="EGF-like" evidence="2">
    <location>
        <begin position="1275"/>
        <end position="1305"/>
    </location>
</feature>
<feature type="domain" description="EGF-like" evidence="2">
    <location>
        <begin position="1407"/>
        <end position="1442"/>
    </location>
</feature>
<organism evidence="3">
    <name type="scientific">Magallana gigas</name>
    <name type="common">Pacific oyster</name>
    <name type="synonym">Crassostrea gigas</name>
    <dbReference type="NCBI Taxonomy" id="29159"/>
    <lineage>
        <taxon>Eukaryota</taxon>
        <taxon>Metazoa</taxon>
        <taxon>Spiralia</taxon>
        <taxon>Lophotrochozoa</taxon>
        <taxon>Mollusca</taxon>
        <taxon>Bivalvia</taxon>
        <taxon>Autobranchia</taxon>
        <taxon>Pteriomorphia</taxon>
        <taxon>Ostreida</taxon>
        <taxon>Ostreoidea</taxon>
        <taxon>Ostreidae</taxon>
        <taxon>Magallana</taxon>
    </lineage>
</organism>
<feature type="domain" description="EGF-like" evidence="2">
    <location>
        <begin position="66"/>
        <end position="107"/>
    </location>
</feature>
<keyword evidence="1" id="KW-0245">EGF-like domain</keyword>
<dbReference type="HOGENOM" id="CLU_233350_0_0_1"/>
<feature type="domain" description="EGF-like" evidence="2">
    <location>
        <begin position="1623"/>
        <end position="1652"/>
    </location>
</feature>
<protein>
    <submittedName>
        <fullName evidence="3">Multiple epidermal growth factor-like domains 10</fullName>
    </submittedName>
</protein>
<feature type="domain" description="EGF-like" evidence="2">
    <location>
        <begin position="1667"/>
        <end position="1696"/>
    </location>
</feature>
<dbReference type="GO" id="GO:0005044">
    <property type="term" value="F:scavenger receptor activity"/>
    <property type="evidence" value="ECO:0007669"/>
    <property type="project" value="InterPro"/>
</dbReference>
<dbReference type="SMART" id="SM00261">
    <property type="entry name" value="FU"/>
    <property type="match status" value="4"/>
</dbReference>
<feature type="domain" description="EGF-like" evidence="2">
    <location>
        <begin position="1753"/>
        <end position="1788"/>
    </location>
</feature>
<dbReference type="InParanoid" id="K1QF38"/>
<dbReference type="Gene3D" id="2.170.300.10">
    <property type="entry name" value="Tie2 ligand-binding domain superfamily"/>
    <property type="match status" value="6"/>
</dbReference>
<dbReference type="SUPFAM" id="SSF49785">
    <property type="entry name" value="Galactose-binding domain-like"/>
    <property type="match status" value="2"/>
</dbReference>
<evidence type="ECO:0000313" key="3">
    <source>
        <dbReference type="EMBL" id="EKC20096.1"/>
    </source>
</evidence>
<feature type="domain" description="EGF-like" evidence="2">
    <location>
        <begin position="1361"/>
        <end position="1396"/>
    </location>
</feature>
<feature type="domain" description="EGF-like" evidence="2">
    <location>
        <begin position="527"/>
        <end position="558"/>
    </location>
</feature>
<feature type="domain" description="EGF-like" evidence="2">
    <location>
        <begin position="1799"/>
        <end position="1834"/>
    </location>
</feature>
<feature type="domain" description="EGF-like" evidence="2">
    <location>
        <begin position="603"/>
        <end position="638"/>
    </location>
</feature>
<feature type="domain" description="EGF-like" evidence="2">
    <location>
        <begin position="971"/>
        <end position="1006"/>
    </location>
</feature>
<dbReference type="PANTHER" id="PTHR24043">
    <property type="entry name" value="SCAVENGER RECEPTOR CLASS F"/>
    <property type="match status" value="1"/>
</dbReference>
<dbReference type="InterPro" id="IPR008979">
    <property type="entry name" value="Galactose-bd-like_sf"/>
</dbReference>
<dbReference type="PANTHER" id="PTHR24043:SF8">
    <property type="entry name" value="EGF-LIKE DOMAIN-CONTAINING PROTEIN"/>
    <property type="match status" value="1"/>
</dbReference>
<feature type="domain" description="EGF-like" evidence="2">
    <location>
        <begin position="399"/>
        <end position="433"/>
    </location>
</feature>
<feature type="domain" description="EGF-like" evidence="2">
    <location>
        <begin position="655"/>
        <end position="687"/>
    </location>
</feature>
<reference evidence="3" key="1">
    <citation type="journal article" date="2012" name="Nature">
        <title>The oyster genome reveals stress adaptation and complexity of shell formation.</title>
        <authorList>
            <person name="Zhang G."/>
            <person name="Fang X."/>
            <person name="Guo X."/>
            <person name="Li L."/>
            <person name="Luo R."/>
            <person name="Xu F."/>
            <person name="Yang P."/>
            <person name="Zhang L."/>
            <person name="Wang X."/>
            <person name="Qi H."/>
            <person name="Xiong Z."/>
            <person name="Que H."/>
            <person name="Xie Y."/>
            <person name="Holland P.W."/>
            <person name="Paps J."/>
            <person name="Zhu Y."/>
            <person name="Wu F."/>
            <person name="Chen Y."/>
            <person name="Wang J."/>
            <person name="Peng C."/>
            <person name="Meng J."/>
            <person name="Yang L."/>
            <person name="Liu J."/>
            <person name="Wen B."/>
            <person name="Zhang N."/>
            <person name="Huang Z."/>
            <person name="Zhu Q."/>
            <person name="Feng Y."/>
            <person name="Mount A."/>
            <person name="Hedgecock D."/>
            <person name="Xu Z."/>
            <person name="Liu Y."/>
            <person name="Domazet-Loso T."/>
            <person name="Du Y."/>
            <person name="Sun X."/>
            <person name="Zhang S."/>
            <person name="Liu B."/>
            <person name="Cheng P."/>
            <person name="Jiang X."/>
            <person name="Li J."/>
            <person name="Fan D."/>
            <person name="Wang W."/>
            <person name="Fu W."/>
            <person name="Wang T."/>
            <person name="Wang B."/>
            <person name="Zhang J."/>
            <person name="Peng Z."/>
            <person name="Li Y."/>
            <person name="Li N."/>
            <person name="Wang J."/>
            <person name="Chen M."/>
            <person name="He Y."/>
            <person name="Tan F."/>
            <person name="Song X."/>
            <person name="Zheng Q."/>
            <person name="Huang R."/>
            <person name="Yang H."/>
            <person name="Du X."/>
            <person name="Chen L."/>
            <person name="Yang M."/>
            <person name="Gaffney P.M."/>
            <person name="Wang S."/>
            <person name="Luo L."/>
            <person name="She Z."/>
            <person name="Ming Y."/>
            <person name="Huang W."/>
            <person name="Zhang S."/>
            <person name="Huang B."/>
            <person name="Zhang Y."/>
            <person name="Qu T."/>
            <person name="Ni P."/>
            <person name="Miao G."/>
            <person name="Wang J."/>
            <person name="Wang Q."/>
            <person name="Steinberg C.E."/>
            <person name="Wang H."/>
            <person name="Li N."/>
            <person name="Qian L."/>
            <person name="Zhang G."/>
            <person name="Li Y."/>
            <person name="Yang H."/>
            <person name="Liu X."/>
            <person name="Wang J."/>
            <person name="Yin Y."/>
            <person name="Wang J."/>
        </authorList>
    </citation>
    <scope>NUCLEOTIDE SEQUENCE [LARGE SCALE GENOMIC DNA]</scope>
    <source>
        <strain evidence="3">05x7-T-G4-1.051#20</strain>
    </source>
</reference>
<dbReference type="EMBL" id="JH816440">
    <property type="protein sequence ID" value="EKC20096.1"/>
    <property type="molecule type" value="Genomic_DNA"/>
</dbReference>
<dbReference type="InterPro" id="IPR042635">
    <property type="entry name" value="MEGF10/SREC1/2-like"/>
</dbReference>
<dbReference type="InterPro" id="IPR000742">
    <property type="entry name" value="EGF"/>
</dbReference>
<sequence>MQQGCPEPGYNGEDCSSPCSENCQEGHCDIVNKTCWGCVAGYIGSQCIEECIGGTFGLGCINTCGKCAKNKHCHHINGSCMNGCDPGFYGYQCTKICEPGKYGIGCQQRCSSFCHTSGICHHITGACKDGCKSGWKGAECLEVQDNGKTSTTLYVVIASLVVLVINNAVLVLCVILLRKHRKKQKKHKTYEPTKKENVFTQDISGYDSVVSRNEENYQELATVTADLNIALNRPAWQQHPVTGKPWGADRAVDGRYSDLSITGGHCTMTEYGHTTATLHVDLGGVHSVHHIFIQYRTDNIAWNGQHPYTARFLGFSVYLSNTMDIKDGVVCFHDTKYTRETIPNPINITCPMDTYGRYIIYHNNRTHPPIPADYHQFAFNELCELEVYGCPRSGFYGVNCSLPCSQYCQGENCNVIDGTCSVCADGYTGAKCNKKCSNYTYGPECRNRCGKCNGGIPCNHINGICFNNCAAGRQGDKCDQECQVGWHGKDCKHMCTNFCLVPRVCDKITGHCIECPVGLYGAYCSKKCSPSCGNPKSCDKETGRCDTCPTGWYGHNCDMKCRVGNCVDPRTCNRTGGCSGGCKPGWKNLTCDTKCEGGTFGLDCNKTCGHCEHMEHCHHVTGVCTNGCTPGYYGLRCTHEQLCEPGYYGINCMQRCSSHCNISGVCHQRSGICKDGCEIGWKGKLCEDEQTNEGRSIIIDHYTIYSSAIAVLLAICLRCYTYFIPSLLCQFRNGAVPVPKKTSHLTNQHDRNTRQNIWRSLEQSGLWTDCIQNYLSRGQCTMSEYGHSTATWHVDLGKVHKIAHIVMYFPYESLPQDRFNGFASVYISITTYKEDGELCFVDTNYTIDAIPNPINLTTQISGRYVIYYNNRTHPPFPSDYHLFAFSDLCEVQVYECKFGWFGPHCENRCSENCKVPGKCDWITGLCEGGCQAGWETPECDKKCDDGKYGLGCTEFCGNCSLIEIEEVEYGKCHHVDGFCKYGCNPGYYGDRCLQHCPNGFYGDMCSLQCPVNCTYCHIENGVCEECYPGFTGPDCLSTCEPGIYGIGCYQRCSPFCNTPKCDFISVHDENRLPEDLSMYLYVIDGMIIAVVINSMILVVYIIFLRRKRVQKMKSKEHGLNDVAFTKDQNRLYRHQGMAAVFLCVVICLLTCCSAYEMIIKTNKELLTNLALSFFVYASNGYTARFLGFSIYVSNTTNKSGGKLCYKDTNFTKSTIPAVFNTTCFVHGQYIIYYNERLPGVDYPSGYSNYSFNDLCEVEVYGCPTPGYYGINCTIPCPDVNCGYCHIETGTCQGGCKPGYKGHQCELECDGNMYGQHCSKTCGNCKKSQCHHINGSCINGCEKGYQGLTCDKECGNRTYGGECEKKCGHCVNMTQCYHVNGYCFEGCDPGYRGSRCHQNCTNNKYGDGCQTDCGHCFNMIQCHHINGTCFDGCDPGYDGTKCDQECQNRTYGHRCQRKCGHCLNSSECNHVNGTCLQGCEEDYGGRTCNLVNLALYKPAYEENIYSHANVNASNAVDGHKSNLRGPSNGHTARFLGFSIYVSNTTDKLEGKLCYKDDTFNRSTIPAVFNTTCFVHGQYVIYYNERLQEVTYPSYYSDYSYNELCEVEVYGCPTPGYYGIDCDLPCPDVNCRYCHIATSTCQGCKPGYKGHQCELECQDGYFGENCARECPTNCNSCNKKSGLCDLGCHPGWKGTNCTEKCDGGLFGVNCSTTCGHCLNNQQCHHLDGTCAKGCDPGYMGDNCAEECDDYKFGENCSFSCGNCENHKKCYHIDGTCTSGCDKGYQGPKCDTECDDYRFGKNCSKQCGHCFNNSSCHHINGTCVDGCDRGYQGTECTQHGRVVRTVAAQCQKHIGSRGLEFKAPPRWRYFSNIVNFAVL</sequence>